<dbReference type="InterPro" id="IPR007410">
    <property type="entry name" value="LpqE-like"/>
</dbReference>
<evidence type="ECO:0000256" key="1">
    <source>
        <dbReference type="SAM" id="MobiDB-lite"/>
    </source>
</evidence>
<dbReference type="InterPro" id="IPR058248">
    <property type="entry name" value="Lxx211020-like"/>
</dbReference>
<evidence type="ECO:0008006" key="5">
    <source>
        <dbReference type="Google" id="ProtNLM"/>
    </source>
</evidence>
<feature type="chain" id="PRO_5013662283" description="Copper chaperone PCu(A)C" evidence="2">
    <location>
        <begin position="19"/>
        <end position="183"/>
    </location>
</feature>
<dbReference type="InterPro" id="IPR036182">
    <property type="entry name" value="PCuAC_sf"/>
</dbReference>
<feature type="signal peptide" evidence="2">
    <location>
        <begin position="1"/>
        <end position="18"/>
    </location>
</feature>
<organism evidence="3 4">
    <name type="scientific">Candidatus Chloroploca asiatica</name>
    <dbReference type="NCBI Taxonomy" id="1506545"/>
    <lineage>
        <taxon>Bacteria</taxon>
        <taxon>Bacillati</taxon>
        <taxon>Chloroflexota</taxon>
        <taxon>Chloroflexia</taxon>
        <taxon>Chloroflexales</taxon>
        <taxon>Chloroflexineae</taxon>
        <taxon>Oscillochloridaceae</taxon>
        <taxon>Candidatus Chloroploca</taxon>
    </lineage>
</organism>
<proteinExistence type="predicted"/>
<dbReference type="EMBL" id="LYXE01000078">
    <property type="protein sequence ID" value="PDV99248.1"/>
    <property type="molecule type" value="Genomic_DNA"/>
</dbReference>
<accession>A0A2H3L7K0</accession>
<protein>
    <recommendedName>
        <fullName evidence="5">Copper chaperone PCu(A)C</fullName>
    </recommendedName>
</protein>
<name>A0A2H3L7K0_9CHLR</name>
<evidence type="ECO:0000313" key="3">
    <source>
        <dbReference type="EMBL" id="PDV99248.1"/>
    </source>
</evidence>
<dbReference type="Pfam" id="PF04314">
    <property type="entry name" value="PCuAC"/>
    <property type="match status" value="1"/>
</dbReference>
<dbReference type="PANTHER" id="PTHR36302">
    <property type="entry name" value="BLR7088 PROTEIN"/>
    <property type="match status" value="1"/>
</dbReference>
<dbReference type="PANTHER" id="PTHR36302:SF1">
    <property type="entry name" value="COPPER CHAPERONE PCU(A)C"/>
    <property type="match status" value="1"/>
</dbReference>
<dbReference type="Gene3D" id="2.60.40.1890">
    <property type="entry name" value="PCu(A)C copper chaperone"/>
    <property type="match status" value="1"/>
</dbReference>
<dbReference type="RefSeq" id="WP_097652144.1">
    <property type="nucleotide sequence ID" value="NZ_LYXE01000078.1"/>
</dbReference>
<dbReference type="AlphaFoldDB" id="A0A2H3L7K0"/>
<gene>
    <name evidence="3" type="ORF">A9Q02_12865</name>
</gene>
<evidence type="ECO:0000256" key="2">
    <source>
        <dbReference type="SAM" id="SignalP"/>
    </source>
</evidence>
<reference evidence="3 4" key="1">
    <citation type="submission" date="2016-05" db="EMBL/GenBank/DDBJ databases">
        <authorList>
            <person name="Lavstsen T."/>
            <person name="Jespersen J.S."/>
        </authorList>
    </citation>
    <scope>NUCLEOTIDE SEQUENCE [LARGE SCALE GENOMIC DNA]</scope>
    <source>
        <strain evidence="3 4">B7-9</strain>
    </source>
</reference>
<dbReference type="Proteomes" id="UP000220922">
    <property type="component" value="Unassembled WGS sequence"/>
</dbReference>
<feature type="compositionally biased region" description="Polar residues" evidence="1">
    <location>
        <begin position="68"/>
        <end position="77"/>
    </location>
</feature>
<dbReference type="SUPFAM" id="SSF110087">
    <property type="entry name" value="DR1885-like metal-binding protein"/>
    <property type="match status" value="1"/>
</dbReference>
<comment type="caution">
    <text evidence="3">The sequence shown here is derived from an EMBL/GenBank/DDBJ whole genome shotgun (WGS) entry which is preliminary data.</text>
</comment>
<dbReference type="PROSITE" id="PS51257">
    <property type="entry name" value="PROKAR_LIPOPROTEIN"/>
    <property type="match status" value="1"/>
</dbReference>
<evidence type="ECO:0000313" key="4">
    <source>
        <dbReference type="Proteomes" id="UP000220922"/>
    </source>
</evidence>
<keyword evidence="2" id="KW-0732">Signal</keyword>
<feature type="region of interest" description="Disordered" evidence="1">
    <location>
        <begin position="57"/>
        <end position="77"/>
    </location>
</feature>
<sequence>MRNTISVILLAISSLILAACGAAPTTTPAVAPATGMALEIRDAWVRPANMAAMPMEGNAQGGSGHGTMDQTTEHGSMSAGTTTAGYMVIKNSGSEPDYLLAAAADIAETIELHNVLMEDNVMRMRPVEKIEVPAGGEVELRPGGFHVMFIDVTRDVKEGESIPVTLTFERAGTVEVNAVVRQP</sequence>
<keyword evidence="4" id="KW-1185">Reference proteome</keyword>
<dbReference type="OrthoDB" id="9796962at2"/>